<keyword evidence="1" id="KW-1133">Transmembrane helix</keyword>
<sequence length="232" mass="26427">MSYFSTNKQAFFILSVLFLIFVEAAFFENGSVFLIFLGIGTIYYALKNNVKYRRSYFWTGAFLIGISILSMWSLRLMVFALAVYLLLRLWKGDEWLQTAPIYQATDKGLIQNKILSTQSTPIEAYEWKDIHIQGFVGDILVDTTQTVLPKKTSLVSIRQGFGKIQVVVPYEVPVRVFYSTLLGEARFFNGDKKRIINGTIHTEDGYPADEGSAVELIVSVTTWMGDVEVIRR</sequence>
<dbReference type="PIRSF" id="PIRSF031509">
    <property type="entry name" value="Cell_wall_LiaF/YvqF"/>
    <property type="match status" value="1"/>
</dbReference>
<feature type="transmembrane region" description="Helical" evidence="1">
    <location>
        <begin position="12"/>
        <end position="45"/>
    </location>
</feature>
<evidence type="ECO:0000259" key="2">
    <source>
        <dbReference type="Pfam" id="PF09922"/>
    </source>
</evidence>
<proteinExistence type="predicted"/>
<evidence type="ECO:0000256" key="1">
    <source>
        <dbReference type="SAM" id="Phobius"/>
    </source>
</evidence>
<evidence type="ECO:0000313" key="4">
    <source>
        <dbReference type="Proteomes" id="UP000053354"/>
    </source>
</evidence>
<dbReference type="KEGG" id="pll:I858_010215"/>
<dbReference type="Proteomes" id="UP000053354">
    <property type="component" value="Chromosome"/>
</dbReference>
<dbReference type="STRING" id="1302659.I858_010215"/>
<reference evidence="3" key="1">
    <citation type="submission" date="2016-10" db="EMBL/GenBank/DDBJ databases">
        <authorList>
            <person name="See-Too W.S."/>
        </authorList>
    </citation>
    <scope>NUCLEOTIDE SEQUENCE</scope>
    <source>
        <strain evidence="3">L10.15</strain>
    </source>
</reference>
<protein>
    <recommendedName>
        <fullName evidence="2">Cell wall-active antibiotics response LiaF-like C-terminal domain-containing protein</fullName>
    </recommendedName>
</protein>
<name>A0A1B1S2F0_9BACL</name>
<keyword evidence="1" id="KW-0812">Transmembrane</keyword>
<dbReference type="AlphaFoldDB" id="A0A1B1S2F0"/>
<organism evidence="3 4">
    <name type="scientific">Planococcus versutus</name>
    <dbReference type="NCBI Taxonomy" id="1302659"/>
    <lineage>
        <taxon>Bacteria</taxon>
        <taxon>Bacillati</taxon>
        <taxon>Bacillota</taxon>
        <taxon>Bacilli</taxon>
        <taxon>Bacillales</taxon>
        <taxon>Caryophanaceae</taxon>
        <taxon>Planococcus</taxon>
    </lineage>
</organism>
<feature type="transmembrane region" description="Helical" evidence="1">
    <location>
        <begin position="57"/>
        <end position="87"/>
    </location>
</feature>
<accession>A0A1B1S2F0</accession>
<dbReference type="EMBL" id="CP016540">
    <property type="protein sequence ID" value="ANU27362.1"/>
    <property type="molecule type" value="Genomic_DNA"/>
</dbReference>
<evidence type="ECO:0000313" key="3">
    <source>
        <dbReference type="EMBL" id="ANU27362.1"/>
    </source>
</evidence>
<gene>
    <name evidence="3" type="ORF">I858_010215</name>
</gene>
<dbReference type="GO" id="GO:0016020">
    <property type="term" value="C:membrane"/>
    <property type="evidence" value="ECO:0007669"/>
    <property type="project" value="InterPro"/>
</dbReference>
<keyword evidence="1" id="KW-0472">Membrane</keyword>
<keyword evidence="4" id="KW-1185">Reference proteome</keyword>
<dbReference type="OrthoDB" id="2351415at2"/>
<dbReference type="Pfam" id="PF09922">
    <property type="entry name" value="LiaF-like_C"/>
    <property type="match status" value="1"/>
</dbReference>
<dbReference type="InterPro" id="IPR016975">
    <property type="entry name" value="Cell_wall_LiaF"/>
</dbReference>
<feature type="domain" description="Cell wall-active antibiotics response LiaF-like C-terminal" evidence="2">
    <location>
        <begin position="115"/>
        <end position="229"/>
    </location>
</feature>
<dbReference type="InterPro" id="IPR024425">
    <property type="entry name" value="LiaF-like_C"/>
</dbReference>
<dbReference type="NCBIfam" id="NF040535">
    <property type="entry name" value="LiaF_C_term"/>
    <property type="match status" value="1"/>
</dbReference>
<dbReference type="InterPro" id="IPR047793">
    <property type="entry name" value="LiaF_C"/>
</dbReference>
<dbReference type="RefSeq" id="WP_049693030.1">
    <property type="nucleotide sequence ID" value="NZ_CP016540.2"/>
</dbReference>